<dbReference type="GO" id="GO:0003677">
    <property type="term" value="F:DNA binding"/>
    <property type="evidence" value="ECO:0007669"/>
    <property type="project" value="InterPro"/>
</dbReference>
<keyword evidence="3" id="KW-1185">Reference proteome</keyword>
<sequence>MLTGTQIRAGRAIAGLSIEELAAATGLSMEALNEAETSTAVDPAVVERLRLTLEAKGVVFLAAGEDNPGAGPGVRLRQRATDEGIRPQNLSSANDG</sequence>
<dbReference type="Proteomes" id="UP000535501">
    <property type="component" value="Unassembled WGS sequence"/>
</dbReference>
<proteinExistence type="predicted"/>
<dbReference type="EMBL" id="JACHEJ010000002">
    <property type="protein sequence ID" value="MBB6179138.1"/>
    <property type="molecule type" value="Genomic_DNA"/>
</dbReference>
<reference evidence="2 3" key="1">
    <citation type="submission" date="2020-08" db="EMBL/GenBank/DDBJ databases">
        <title>Genomic Encyclopedia of Type Strains, Phase IV (KMG-IV): sequencing the most valuable type-strain genomes for metagenomic binning, comparative biology and taxonomic classification.</title>
        <authorList>
            <person name="Goeker M."/>
        </authorList>
    </citation>
    <scope>NUCLEOTIDE SEQUENCE [LARGE SCALE GENOMIC DNA]</scope>
    <source>
        <strain evidence="2 3">DSM 102134</strain>
    </source>
</reference>
<dbReference type="SUPFAM" id="SSF47413">
    <property type="entry name" value="lambda repressor-like DNA-binding domains"/>
    <property type="match status" value="1"/>
</dbReference>
<protein>
    <submittedName>
        <fullName evidence="2">Transcriptional regulator with XRE-family HTH domain</fullName>
    </submittedName>
</protein>
<dbReference type="AlphaFoldDB" id="A0A7W9YVI1"/>
<comment type="caution">
    <text evidence="2">The sequence shown here is derived from an EMBL/GenBank/DDBJ whole genome shotgun (WGS) entry which is preliminary data.</text>
</comment>
<evidence type="ECO:0000256" key="1">
    <source>
        <dbReference type="SAM" id="MobiDB-lite"/>
    </source>
</evidence>
<dbReference type="RefSeq" id="WP_077547143.1">
    <property type="nucleotide sequence ID" value="NZ_CANLQM010000004.1"/>
</dbReference>
<dbReference type="InterPro" id="IPR010982">
    <property type="entry name" value="Lambda_DNA-bd_dom_sf"/>
</dbReference>
<organism evidence="2 3">
    <name type="scientific">Pseudorhizobium flavum</name>
    <dbReference type="NCBI Taxonomy" id="1335061"/>
    <lineage>
        <taxon>Bacteria</taxon>
        <taxon>Pseudomonadati</taxon>
        <taxon>Pseudomonadota</taxon>
        <taxon>Alphaproteobacteria</taxon>
        <taxon>Hyphomicrobiales</taxon>
        <taxon>Rhizobiaceae</taxon>
        <taxon>Rhizobium/Agrobacterium group</taxon>
        <taxon>Pseudorhizobium</taxon>
    </lineage>
</organism>
<feature type="region of interest" description="Disordered" evidence="1">
    <location>
        <begin position="64"/>
        <end position="96"/>
    </location>
</feature>
<name>A0A7W9YVI1_9HYPH</name>
<gene>
    <name evidence="2" type="ORF">HNQ75_001092</name>
</gene>
<dbReference type="Gene3D" id="1.10.260.40">
    <property type="entry name" value="lambda repressor-like DNA-binding domains"/>
    <property type="match status" value="1"/>
</dbReference>
<evidence type="ECO:0000313" key="3">
    <source>
        <dbReference type="Proteomes" id="UP000535501"/>
    </source>
</evidence>
<evidence type="ECO:0000313" key="2">
    <source>
        <dbReference type="EMBL" id="MBB6179138.1"/>
    </source>
</evidence>
<accession>A0A7W9YVI1</accession>